<reference evidence="8 9" key="1">
    <citation type="submission" date="2019-03" db="EMBL/GenBank/DDBJ databases">
        <title>Subsurface microbial communities from deep shales in Ohio and West Virginia, USA.</title>
        <authorList>
            <person name="Wrighton K."/>
        </authorList>
    </citation>
    <scope>NUCLEOTIDE SEQUENCE [LARGE SCALE GENOMIC DNA]</scope>
    <source>
        <strain evidence="8 9">MA284_T2</strain>
    </source>
</reference>
<comment type="caution">
    <text evidence="8">The sequence shown here is derived from an EMBL/GenBank/DDBJ whole genome shotgun (WGS) entry which is preliminary data.</text>
</comment>
<name>A0A4R6LRN6_9FIRM</name>
<evidence type="ECO:0000256" key="1">
    <source>
        <dbReference type="ARBA" id="ARBA00022741"/>
    </source>
</evidence>
<evidence type="ECO:0000256" key="3">
    <source>
        <dbReference type="ARBA" id="ARBA00023186"/>
    </source>
</evidence>
<dbReference type="Pfam" id="PF07683">
    <property type="entry name" value="CobW_C"/>
    <property type="match status" value="1"/>
</dbReference>
<keyword evidence="2" id="KW-0378">Hydrolase</keyword>
<dbReference type="PANTHER" id="PTHR13748:SF62">
    <property type="entry name" value="COBW DOMAIN-CONTAINING PROTEIN"/>
    <property type="match status" value="1"/>
</dbReference>
<comment type="similarity">
    <text evidence="4">Belongs to the SIMIBI class G3E GTPase family. ZNG1 subfamily.</text>
</comment>
<dbReference type="Proteomes" id="UP000295064">
    <property type="component" value="Unassembled WGS sequence"/>
</dbReference>
<dbReference type="CDD" id="cd03112">
    <property type="entry name" value="CobW-like"/>
    <property type="match status" value="1"/>
</dbReference>
<evidence type="ECO:0000313" key="8">
    <source>
        <dbReference type="EMBL" id="TDO90119.1"/>
    </source>
</evidence>
<gene>
    <name evidence="8" type="ORF">DFR79_11078</name>
</gene>
<feature type="domain" description="CobW/HypB/UreG nucleotide-binding" evidence="6">
    <location>
        <begin position="6"/>
        <end position="177"/>
    </location>
</feature>
<dbReference type="GO" id="GO:0005737">
    <property type="term" value="C:cytoplasm"/>
    <property type="evidence" value="ECO:0007669"/>
    <property type="project" value="TreeGrafter"/>
</dbReference>
<dbReference type="InterPro" id="IPR027417">
    <property type="entry name" value="P-loop_NTPase"/>
</dbReference>
<dbReference type="AlphaFoldDB" id="A0A4R6LRN6"/>
<dbReference type="InterPro" id="IPR051316">
    <property type="entry name" value="Zinc-reg_GTPase_activator"/>
</dbReference>
<dbReference type="RefSeq" id="WP_133514980.1">
    <property type="nucleotide sequence ID" value="NZ_SNWX01000010.1"/>
</dbReference>
<organism evidence="8 9">
    <name type="scientific">Halanaerobium saccharolyticum</name>
    <dbReference type="NCBI Taxonomy" id="43595"/>
    <lineage>
        <taxon>Bacteria</taxon>
        <taxon>Bacillati</taxon>
        <taxon>Bacillota</taxon>
        <taxon>Clostridia</taxon>
        <taxon>Halanaerobiales</taxon>
        <taxon>Halanaerobiaceae</taxon>
        <taxon>Halanaerobium</taxon>
    </lineage>
</organism>
<dbReference type="SUPFAM" id="SSF90002">
    <property type="entry name" value="Hypothetical protein YjiA, C-terminal domain"/>
    <property type="match status" value="1"/>
</dbReference>
<dbReference type="InterPro" id="IPR003495">
    <property type="entry name" value="CobW/HypB/UreG_nucleotide-bd"/>
</dbReference>
<dbReference type="InterPro" id="IPR036627">
    <property type="entry name" value="CobW-likC_sf"/>
</dbReference>
<protein>
    <submittedName>
        <fullName evidence="8">G3E family GTPase</fullName>
    </submittedName>
</protein>
<dbReference type="OrthoDB" id="9808822at2"/>
<dbReference type="Gene3D" id="3.40.50.300">
    <property type="entry name" value="P-loop containing nucleotide triphosphate hydrolases"/>
    <property type="match status" value="1"/>
</dbReference>
<evidence type="ECO:0000256" key="4">
    <source>
        <dbReference type="ARBA" id="ARBA00034320"/>
    </source>
</evidence>
<proteinExistence type="inferred from homology"/>
<evidence type="ECO:0000256" key="5">
    <source>
        <dbReference type="ARBA" id="ARBA00049117"/>
    </source>
</evidence>
<dbReference type="SUPFAM" id="SSF52540">
    <property type="entry name" value="P-loop containing nucleoside triphosphate hydrolases"/>
    <property type="match status" value="1"/>
</dbReference>
<dbReference type="GO" id="GO:0000166">
    <property type="term" value="F:nucleotide binding"/>
    <property type="evidence" value="ECO:0007669"/>
    <property type="project" value="UniProtKB-KW"/>
</dbReference>
<dbReference type="Gene3D" id="3.30.1220.10">
    <property type="entry name" value="CobW-like, C-terminal domain"/>
    <property type="match status" value="1"/>
</dbReference>
<comment type="catalytic activity">
    <reaction evidence="5">
        <text>GTP + H2O = GDP + phosphate + H(+)</text>
        <dbReference type="Rhea" id="RHEA:19669"/>
        <dbReference type="ChEBI" id="CHEBI:15377"/>
        <dbReference type="ChEBI" id="CHEBI:15378"/>
        <dbReference type="ChEBI" id="CHEBI:37565"/>
        <dbReference type="ChEBI" id="CHEBI:43474"/>
        <dbReference type="ChEBI" id="CHEBI:58189"/>
    </reaction>
    <physiologicalReaction direction="left-to-right" evidence="5">
        <dbReference type="Rhea" id="RHEA:19670"/>
    </physiologicalReaction>
</comment>
<evidence type="ECO:0000313" key="9">
    <source>
        <dbReference type="Proteomes" id="UP000295064"/>
    </source>
</evidence>
<dbReference type="PANTHER" id="PTHR13748">
    <property type="entry name" value="COBW-RELATED"/>
    <property type="match status" value="1"/>
</dbReference>
<dbReference type="Pfam" id="PF02492">
    <property type="entry name" value="cobW"/>
    <property type="match status" value="1"/>
</dbReference>
<dbReference type="InterPro" id="IPR011629">
    <property type="entry name" value="CobW-like_C"/>
</dbReference>
<dbReference type="EMBL" id="SNWX01000010">
    <property type="protein sequence ID" value="TDO90119.1"/>
    <property type="molecule type" value="Genomic_DNA"/>
</dbReference>
<accession>A0A4R6LRN6</accession>
<evidence type="ECO:0000259" key="6">
    <source>
        <dbReference type="Pfam" id="PF02492"/>
    </source>
</evidence>
<feature type="domain" description="CobW C-terminal" evidence="7">
    <location>
        <begin position="220"/>
        <end position="302"/>
    </location>
</feature>
<keyword evidence="3" id="KW-0143">Chaperone</keyword>
<sequence>MIKIDVISGFLGAGKTTFVKRLLKAYQKENVVLIENEFGEIGIDGELIEREGFDVFEISTGCICCIMQDDFIEMLEKVIVEFNPERIIVEPTGISITSEIIDILNQPKFIDKCTINTLITIVDSLNYLEQREAFGEFFEDQIINATTLILSKTQLVNQERRAKTITSLRKLNDEVELLTKSWDKLSLNDIKGLLDDKPIMDLEDIFHTEYKPCSEDDLDTFAIETSNQYSREELNYILVQLDNPLYGRVLRGKGFLSGFKRNLEFSYTNGGYNIDSSKSDLSGRVCLIGKDLDEAKIKELFRVQDGGVVDWLQF</sequence>
<dbReference type="GO" id="GO:0016787">
    <property type="term" value="F:hydrolase activity"/>
    <property type="evidence" value="ECO:0007669"/>
    <property type="project" value="UniProtKB-KW"/>
</dbReference>
<evidence type="ECO:0000259" key="7">
    <source>
        <dbReference type="Pfam" id="PF07683"/>
    </source>
</evidence>
<keyword evidence="1" id="KW-0547">Nucleotide-binding</keyword>
<evidence type="ECO:0000256" key="2">
    <source>
        <dbReference type="ARBA" id="ARBA00022801"/>
    </source>
</evidence>